<dbReference type="KEGG" id="vg:27912057"/>
<protein>
    <submittedName>
        <fullName evidence="1">Protein U13</fullName>
    </submittedName>
</protein>
<name>A0A191S3W3_9BETA</name>
<keyword evidence="2" id="KW-1185">Reference proteome</keyword>
<gene>
    <name evidence="1" type="primary">U13</name>
</gene>
<evidence type="ECO:0000313" key="1">
    <source>
        <dbReference type="EMBL" id="ANC96589.1"/>
    </source>
</evidence>
<dbReference type="EMBL" id="KU351741">
    <property type="protein sequence ID" value="ANC96589.1"/>
    <property type="molecule type" value="Genomic_DNA"/>
</dbReference>
<organism evidence="1 2">
    <name type="scientific">macacine betaherpesvirus 9</name>
    <dbReference type="NCBI Taxonomy" id="2560568"/>
    <lineage>
        <taxon>Viruses</taxon>
        <taxon>Duplodnaviria</taxon>
        <taxon>Heunggongvirae</taxon>
        <taxon>Peploviricota</taxon>
        <taxon>Herviviricetes</taxon>
        <taxon>Herpesvirales</taxon>
        <taxon>Orthoherpesviridae</taxon>
        <taxon>Betaherpesvirinae</taxon>
        <taxon>Roseolovirus</taxon>
        <taxon>Roseolovirus macacinebeta9</taxon>
    </lineage>
</organism>
<proteinExistence type="predicted"/>
<evidence type="ECO:0000313" key="2">
    <source>
        <dbReference type="Proteomes" id="UP000202843"/>
    </source>
</evidence>
<dbReference type="RefSeq" id="YP_009253918.1">
    <property type="nucleotide sequence ID" value="NC_030200.1"/>
</dbReference>
<accession>A0A191S3W3</accession>
<dbReference type="Proteomes" id="UP000202843">
    <property type="component" value="Segment"/>
</dbReference>
<dbReference type="OrthoDB" id="28974at10239"/>
<dbReference type="GeneID" id="27912057"/>
<reference evidence="1 2" key="1">
    <citation type="journal article" date="2016" name="J. Virol.">
        <title>Complete Unique Genome Sequence, Expression Profile, and Salivary Gland Tissue Tropism of the Herpesvirus 7 Homolog in Pigtailed Macaques.</title>
        <authorList>
            <person name="Staheli J.P."/>
            <person name="Dyen M.R."/>
            <person name="Basom R."/>
            <person name="Fitzgibbon M."/>
            <person name="Barcy S."/>
        </authorList>
    </citation>
    <scope>NUCLEOTIDE SEQUENCE [LARGE SCALE GENOMIC DNA]</scope>
</reference>
<sequence>MNLKQSPRKFFLTSNDPLFASNFSMQPTTKVADNSVVLQEHDYATIRSKNLLPVHVICNQVNIGKTLLEKNVFYSIKPDFMFYDSDDEVHSSHFL</sequence>